<comment type="subcellular location">
    <subcellularLocation>
        <location evidence="1">Cell inner membrane</location>
        <topology evidence="1">Peripheral membrane protein</topology>
    </subcellularLocation>
</comment>
<evidence type="ECO:0000256" key="2">
    <source>
        <dbReference type="ARBA" id="ARBA00005417"/>
    </source>
</evidence>
<dbReference type="FunFam" id="3.40.50.300:FF:000016">
    <property type="entry name" value="Oligopeptide ABC transporter ATP-binding component"/>
    <property type="match status" value="1"/>
</dbReference>
<dbReference type="Proteomes" id="UP000051326">
    <property type="component" value="Unassembled WGS sequence"/>
</dbReference>
<dbReference type="PROSITE" id="PS50893">
    <property type="entry name" value="ABC_TRANSPORTER_2"/>
    <property type="match status" value="1"/>
</dbReference>
<dbReference type="InterPro" id="IPR050319">
    <property type="entry name" value="ABC_transp_ATP-bind"/>
</dbReference>
<dbReference type="GO" id="GO:0055085">
    <property type="term" value="P:transmembrane transport"/>
    <property type="evidence" value="ECO:0007669"/>
    <property type="project" value="UniProtKB-ARBA"/>
</dbReference>
<proteinExistence type="inferred from homology"/>
<dbReference type="GO" id="GO:0005886">
    <property type="term" value="C:plasma membrane"/>
    <property type="evidence" value="ECO:0007669"/>
    <property type="project" value="UniProtKB-SubCell"/>
</dbReference>
<dbReference type="STRING" id="1396826.PHA8399_03849"/>
<organism evidence="7 8">
    <name type="scientific">Leisingera aquaemixtae</name>
    <dbReference type="NCBI Taxonomy" id="1396826"/>
    <lineage>
        <taxon>Bacteria</taxon>
        <taxon>Pseudomonadati</taxon>
        <taxon>Pseudomonadota</taxon>
        <taxon>Alphaproteobacteria</taxon>
        <taxon>Rhodobacterales</taxon>
        <taxon>Roseobacteraceae</taxon>
        <taxon>Leisingera</taxon>
    </lineage>
</organism>
<protein>
    <submittedName>
        <fullName evidence="7">Stage 0 sporulation protein KE</fullName>
    </submittedName>
</protein>
<dbReference type="NCBIfam" id="TIGR01727">
    <property type="entry name" value="oligo_HPY"/>
    <property type="match status" value="1"/>
</dbReference>
<evidence type="ECO:0000313" key="8">
    <source>
        <dbReference type="Proteomes" id="UP000051326"/>
    </source>
</evidence>
<evidence type="ECO:0000259" key="6">
    <source>
        <dbReference type="PROSITE" id="PS50893"/>
    </source>
</evidence>
<dbReference type="GO" id="GO:0016887">
    <property type="term" value="F:ATP hydrolysis activity"/>
    <property type="evidence" value="ECO:0007669"/>
    <property type="project" value="InterPro"/>
</dbReference>
<dbReference type="InterPro" id="IPR017871">
    <property type="entry name" value="ABC_transporter-like_CS"/>
</dbReference>
<dbReference type="Gene3D" id="3.40.50.300">
    <property type="entry name" value="P-loop containing nucleotide triphosphate hydrolases"/>
    <property type="match status" value="1"/>
</dbReference>
<dbReference type="Pfam" id="PF08352">
    <property type="entry name" value="oligo_HPY"/>
    <property type="match status" value="1"/>
</dbReference>
<comment type="similarity">
    <text evidence="2">Belongs to the ABC transporter superfamily.</text>
</comment>
<evidence type="ECO:0000256" key="3">
    <source>
        <dbReference type="ARBA" id="ARBA00022448"/>
    </source>
</evidence>
<keyword evidence="4" id="KW-0547">Nucleotide-binding</keyword>
<dbReference type="InterPro" id="IPR003439">
    <property type="entry name" value="ABC_transporter-like_ATP-bd"/>
</dbReference>
<name>A0A0P1HDS0_9RHOB</name>
<dbReference type="GO" id="GO:0005524">
    <property type="term" value="F:ATP binding"/>
    <property type="evidence" value="ECO:0007669"/>
    <property type="project" value="UniProtKB-KW"/>
</dbReference>
<gene>
    <name evidence="7" type="primary">oppF</name>
    <name evidence="7" type="ORF">PHA8399_03849</name>
</gene>
<dbReference type="InterPro" id="IPR027417">
    <property type="entry name" value="P-loop_NTPase"/>
</dbReference>
<dbReference type="AlphaFoldDB" id="A0A0P1HDS0"/>
<dbReference type="GO" id="GO:0015833">
    <property type="term" value="P:peptide transport"/>
    <property type="evidence" value="ECO:0007669"/>
    <property type="project" value="InterPro"/>
</dbReference>
<dbReference type="InterPro" id="IPR003593">
    <property type="entry name" value="AAA+_ATPase"/>
</dbReference>
<keyword evidence="3" id="KW-0813">Transport</keyword>
<evidence type="ECO:0000313" key="7">
    <source>
        <dbReference type="EMBL" id="CUI01703.1"/>
    </source>
</evidence>
<dbReference type="CDD" id="cd03257">
    <property type="entry name" value="ABC_NikE_OppD_transporters"/>
    <property type="match status" value="1"/>
</dbReference>
<feature type="domain" description="ABC transporter" evidence="6">
    <location>
        <begin position="9"/>
        <end position="260"/>
    </location>
</feature>
<dbReference type="PANTHER" id="PTHR43776:SF7">
    <property type="entry name" value="D,D-DIPEPTIDE TRANSPORT ATP-BINDING PROTEIN DDPF-RELATED"/>
    <property type="match status" value="1"/>
</dbReference>
<dbReference type="PROSITE" id="PS00211">
    <property type="entry name" value="ABC_TRANSPORTER_1"/>
    <property type="match status" value="1"/>
</dbReference>
<sequence>MRPTPNPALRIDRLSVEFSASGNRKLFEKPATFKALSDVSLTIRHGEVLGLIGESGSGKTTLGKAIVGLTETSAGGIQVNGQNIDPSNSPERLNLARQVQMVFQDPYSSLHPRKTIGRILSEPFLIQKTASGPELGDRVDALLRRVGLSPDHAARYPQQFSGGQRQRIAIARAIANDPPVIIADEPVSALDVSVQAQILNLLDDLRAKQNMAMLFISHDLSVVRHLCQHIAVMYLGRIVEIGPAKEMTAAAAHPYTAALMSAAPRVKARNRAQAAPIVLSGDVPSHAAIPSGCPFRTRCWLFEQKGCPARCRTEVPKLATLPDGRQSACLFPDEAARPMQPAAVACG</sequence>
<dbReference type="InterPro" id="IPR013563">
    <property type="entry name" value="Oligopep_ABC_C"/>
</dbReference>
<reference evidence="7 8" key="1">
    <citation type="submission" date="2015-09" db="EMBL/GenBank/DDBJ databases">
        <authorList>
            <consortium name="Swine Surveillance"/>
        </authorList>
    </citation>
    <scope>NUCLEOTIDE SEQUENCE [LARGE SCALE GENOMIC DNA]</scope>
    <source>
        <strain evidence="7 8">CECT 8399</strain>
    </source>
</reference>
<accession>A0A0P1HDS0</accession>
<keyword evidence="5" id="KW-0067">ATP-binding</keyword>
<dbReference type="SUPFAM" id="SSF52540">
    <property type="entry name" value="P-loop containing nucleoside triphosphate hydrolases"/>
    <property type="match status" value="1"/>
</dbReference>
<dbReference type="SMART" id="SM00382">
    <property type="entry name" value="AAA"/>
    <property type="match status" value="1"/>
</dbReference>
<dbReference type="RefSeq" id="WP_058287701.1">
    <property type="nucleotide sequence ID" value="NZ_CYSR01000033.1"/>
</dbReference>
<dbReference type="PANTHER" id="PTHR43776">
    <property type="entry name" value="TRANSPORT ATP-BINDING PROTEIN"/>
    <property type="match status" value="1"/>
</dbReference>
<dbReference type="EMBL" id="CYSR01000033">
    <property type="protein sequence ID" value="CUI01703.1"/>
    <property type="molecule type" value="Genomic_DNA"/>
</dbReference>
<evidence type="ECO:0000256" key="5">
    <source>
        <dbReference type="ARBA" id="ARBA00022840"/>
    </source>
</evidence>
<evidence type="ECO:0000256" key="4">
    <source>
        <dbReference type="ARBA" id="ARBA00022741"/>
    </source>
</evidence>
<dbReference type="Pfam" id="PF00005">
    <property type="entry name" value="ABC_tran"/>
    <property type="match status" value="1"/>
</dbReference>
<evidence type="ECO:0000256" key="1">
    <source>
        <dbReference type="ARBA" id="ARBA00004417"/>
    </source>
</evidence>